<organism evidence="1 2">
    <name type="scientific">Bimuria novae-zelandiae CBS 107.79</name>
    <dbReference type="NCBI Taxonomy" id="1447943"/>
    <lineage>
        <taxon>Eukaryota</taxon>
        <taxon>Fungi</taxon>
        <taxon>Dikarya</taxon>
        <taxon>Ascomycota</taxon>
        <taxon>Pezizomycotina</taxon>
        <taxon>Dothideomycetes</taxon>
        <taxon>Pleosporomycetidae</taxon>
        <taxon>Pleosporales</taxon>
        <taxon>Massarineae</taxon>
        <taxon>Didymosphaeriaceae</taxon>
        <taxon>Bimuria</taxon>
    </lineage>
</organism>
<protein>
    <submittedName>
        <fullName evidence="1">Uncharacterized protein</fullName>
    </submittedName>
</protein>
<dbReference type="Proteomes" id="UP000800036">
    <property type="component" value="Unassembled WGS sequence"/>
</dbReference>
<evidence type="ECO:0000313" key="2">
    <source>
        <dbReference type="Proteomes" id="UP000800036"/>
    </source>
</evidence>
<reference evidence="1" key="1">
    <citation type="journal article" date="2020" name="Stud. Mycol.">
        <title>101 Dothideomycetes genomes: a test case for predicting lifestyles and emergence of pathogens.</title>
        <authorList>
            <person name="Haridas S."/>
            <person name="Albert R."/>
            <person name="Binder M."/>
            <person name="Bloem J."/>
            <person name="Labutti K."/>
            <person name="Salamov A."/>
            <person name="Andreopoulos B."/>
            <person name="Baker S."/>
            <person name="Barry K."/>
            <person name="Bills G."/>
            <person name="Bluhm B."/>
            <person name="Cannon C."/>
            <person name="Castanera R."/>
            <person name="Culley D."/>
            <person name="Daum C."/>
            <person name="Ezra D."/>
            <person name="Gonzalez J."/>
            <person name="Henrissat B."/>
            <person name="Kuo A."/>
            <person name="Liang C."/>
            <person name="Lipzen A."/>
            <person name="Lutzoni F."/>
            <person name="Magnuson J."/>
            <person name="Mondo S."/>
            <person name="Nolan M."/>
            <person name="Ohm R."/>
            <person name="Pangilinan J."/>
            <person name="Park H.-J."/>
            <person name="Ramirez L."/>
            <person name="Alfaro M."/>
            <person name="Sun H."/>
            <person name="Tritt A."/>
            <person name="Yoshinaga Y."/>
            <person name="Zwiers L.-H."/>
            <person name="Turgeon B."/>
            <person name="Goodwin S."/>
            <person name="Spatafora J."/>
            <person name="Crous P."/>
            <person name="Grigoriev I."/>
        </authorList>
    </citation>
    <scope>NUCLEOTIDE SEQUENCE</scope>
    <source>
        <strain evidence="1">CBS 107.79</strain>
    </source>
</reference>
<keyword evidence="2" id="KW-1185">Reference proteome</keyword>
<dbReference type="EMBL" id="ML976752">
    <property type="protein sequence ID" value="KAF1965999.1"/>
    <property type="molecule type" value="Genomic_DNA"/>
</dbReference>
<dbReference type="OrthoDB" id="3770625at2759"/>
<gene>
    <name evidence="1" type="ORF">BU23DRAFT_574364</name>
</gene>
<evidence type="ECO:0000313" key="1">
    <source>
        <dbReference type="EMBL" id="KAF1965999.1"/>
    </source>
</evidence>
<sequence length="391" mass="44023">MVENKSVSGERRFWGDSVIAASLAPSAKESLSYPGKFFAKNRPAHLSKLYENWEPDKFRESYVLRTVADATGIARGCVGFLESENFGHNKGPVALSWDCFNFTLAKRALGDICAGVRLFEAIAEIAALSVKLLGALNTTILRLENSISNASSSIVAVPEMLQKTLDELQDQVNVLEEAQDLYESSKAGHERAKVIFEGKIAGLAASDRLLKADDWDNILSQLRQTLQALECEYATKLGTWKTSNEKAEMLRDMRIFRAQTMINLAGEATTLEEKIRTSVQKELSEHHRKETASNLLSDGILIWIYRKNEFVTLMTQSWMDVTDHRLTIQPTQLCFTPRILQAWQEKYQTDYACRVNELCGQTWASIRGDLDGSPSLLCEKLMELWQEVRNG</sequence>
<dbReference type="AlphaFoldDB" id="A0A6A5UPY3"/>
<name>A0A6A5UPY3_9PLEO</name>
<accession>A0A6A5UPY3</accession>
<proteinExistence type="predicted"/>